<dbReference type="GO" id="GO:0005737">
    <property type="term" value="C:cytoplasm"/>
    <property type="evidence" value="ECO:0007669"/>
    <property type="project" value="TreeGrafter"/>
</dbReference>
<evidence type="ECO:0000313" key="7">
    <source>
        <dbReference type="RefSeq" id="XP_028284748.1"/>
    </source>
</evidence>
<dbReference type="Pfam" id="PF01023">
    <property type="entry name" value="S_100"/>
    <property type="match status" value="1"/>
</dbReference>
<dbReference type="InterPro" id="IPR001751">
    <property type="entry name" value="S100/CaBP7/8-like_CS"/>
</dbReference>
<dbReference type="GO" id="GO:0043542">
    <property type="term" value="P:endothelial cell migration"/>
    <property type="evidence" value="ECO:0007669"/>
    <property type="project" value="TreeGrafter"/>
</dbReference>
<dbReference type="Proteomes" id="UP000515145">
    <property type="component" value="Chromosome 18"/>
</dbReference>
<dbReference type="GO" id="GO:0048306">
    <property type="term" value="F:calcium-dependent protein binding"/>
    <property type="evidence" value="ECO:0007669"/>
    <property type="project" value="TreeGrafter"/>
</dbReference>
<dbReference type="PROSITE" id="PS00303">
    <property type="entry name" value="S100_CABP"/>
    <property type="match status" value="1"/>
</dbReference>
<dbReference type="GO" id="GO:0005509">
    <property type="term" value="F:calcium ion binding"/>
    <property type="evidence" value="ECO:0007669"/>
    <property type="project" value="InterPro"/>
</dbReference>
<dbReference type="CDD" id="cd00213">
    <property type="entry name" value="S-100"/>
    <property type="match status" value="1"/>
</dbReference>
<dbReference type="SMART" id="SM01394">
    <property type="entry name" value="S_100"/>
    <property type="match status" value="1"/>
</dbReference>
<sequence>MSQLENAIAILLQTFDDYAGKEGKKDTLTKREVKTLLEKELLLQEAKNPGEVDKLMKKLDLDGDSEVDFNEFMTLVGCLACAIHFSTI</sequence>
<organism evidence="6 7">
    <name type="scientific">Parambassis ranga</name>
    <name type="common">Indian glassy fish</name>
    <dbReference type="NCBI Taxonomy" id="210632"/>
    <lineage>
        <taxon>Eukaryota</taxon>
        <taxon>Metazoa</taxon>
        <taxon>Chordata</taxon>
        <taxon>Craniata</taxon>
        <taxon>Vertebrata</taxon>
        <taxon>Euteleostomi</taxon>
        <taxon>Actinopterygii</taxon>
        <taxon>Neopterygii</taxon>
        <taxon>Teleostei</taxon>
        <taxon>Neoteleostei</taxon>
        <taxon>Acanthomorphata</taxon>
        <taxon>Ovalentaria</taxon>
        <taxon>Ambassidae</taxon>
        <taxon>Parambassis</taxon>
    </lineage>
</organism>
<keyword evidence="6" id="KW-1185">Reference proteome</keyword>
<dbReference type="PANTHER" id="PTHR11639:SF134">
    <property type="entry name" value="PROTEIN S100-A1-RELATED"/>
    <property type="match status" value="1"/>
</dbReference>
<evidence type="ECO:0000256" key="1">
    <source>
        <dbReference type="ARBA" id="ARBA00007323"/>
    </source>
</evidence>
<keyword evidence="3" id="KW-0677">Repeat</keyword>
<dbReference type="RefSeq" id="XP_028284748.1">
    <property type="nucleotide sequence ID" value="XM_028428947.1"/>
</dbReference>
<dbReference type="SUPFAM" id="SSF47473">
    <property type="entry name" value="EF-hand"/>
    <property type="match status" value="1"/>
</dbReference>
<evidence type="ECO:0000256" key="3">
    <source>
        <dbReference type="ARBA" id="ARBA00022737"/>
    </source>
</evidence>
<evidence type="ECO:0000313" key="6">
    <source>
        <dbReference type="Proteomes" id="UP000515145"/>
    </source>
</evidence>
<dbReference type="InterPro" id="IPR011992">
    <property type="entry name" value="EF-hand-dom_pair"/>
</dbReference>
<dbReference type="InterPro" id="IPR002048">
    <property type="entry name" value="EF_hand_dom"/>
</dbReference>
<keyword evidence="4" id="KW-0106">Calcium</keyword>
<evidence type="ECO:0000256" key="2">
    <source>
        <dbReference type="ARBA" id="ARBA00022723"/>
    </source>
</evidence>
<evidence type="ECO:0000256" key="4">
    <source>
        <dbReference type="ARBA" id="ARBA00022837"/>
    </source>
</evidence>
<proteinExistence type="inferred from homology"/>
<dbReference type="GO" id="GO:0070062">
    <property type="term" value="C:extracellular exosome"/>
    <property type="evidence" value="ECO:0007669"/>
    <property type="project" value="TreeGrafter"/>
</dbReference>
<dbReference type="InParanoid" id="A0A6P7K5S1"/>
<dbReference type="Gene3D" id="1.10.238.10">
    <property type="entry name" value="EF-hand"/>
    <property type="match status" value="1"/>
</dbReference>
<dbReference type="InterPro" id="IPR034325">
    <property type="entry name" value="S-100_dom"/>
</dbReference>
<dbReference type="PROSITE" id="PS50222">
    <property type="entry name" value="EF_HAND_2"/>
    <property type="match status" value="1"/>
</dbReference>
<comment type="similarity">
    <text evidence="1">Belongs to the S-100 family.</text>
</comment>
<keyword evidence="2" id="KW-0479">Metal-binding</keyword>
<evidence type="ECO:0000259" key="5">
    <source>
        <dbReference type="PROSITE" id="PS50222"/>
    </source>
</evidence>
<gene>
    <name evidence="7" type="primary">LOC114450676</name>
</gene>
<dbReference type="PANTHER" id="PTHR11639">
    <property type="entry name" value="S100 CALCIUM-BINDING PROTEIN"/>
    <property type="match status" value="1"/>
</dbReference>
<dbReference type="GO" id="GO:0046914">
    <property type="term" value="F:transition metal ion binding"/>
    <property type="evidence" value="ECO:0007669"/>
    <property type="project" value="InterPro"/>
</dbReference>
<dbReference type="SMART" id="SM00054">
    <property type="entry name" value="EFh"/>
    <property type="match status" value="1"/>
</dbReference>
<protein>
    <submittedName>
        <fullName evidence="7">Protein S100-P-like</fullName>
    </submittedName>
</protein>
<feature type="domain" description="EF-hand" evidence="5">
    <location>
        <begin position="47"/>
        <end position="82"/>
    </location>
</feature>
<name>A0A6P7K5S1_9TELE</name>
<accession>A0A6P7K5S1</accession>
<dbReference type="GeneID" id="114450676"/>
<dbReference type="AlphaFoldDB" id="A0A6P7K5S1"/>
<dbReference type="InterPro" id="IPR013787">
    <property type="entry name" value="S100_Ca-bd_sub"/>
</dbReference>
<reference evidence="7" key="1">
    <citation type="submission" date="2025-08" db="UniProtKB">
        <authorList>
            <consortium name="RefSeq"/>
        </authorList>
    </citation>
    <scope>IDENTIFICATION</scope>
</reference>